<dbReference type="FunFam" id="3.40.50.300:FF:000134">
    <property type="entry name" value="Iron-enterobactin ABC transporter ATP-binding protein"/>
    <property type="match status" value="1"/>
</dbReference>
<dbReference type="EMBL" id="CP036290">
    <property type="protein sequence ID" value="QDU86544.1"/>
    <property type="molecule type" value="Genomic_DNA"/>
</dbReference>
<keyword evidence="2" id="KW-0547">Nucleotide-binding</keyword>
<dbReference type="InterPro" id="IPR003593">
    <property type="entry name" value="AAA+_ATPase"/>
</dbReference>
<dbReference type="OrthoDB" id="9787851at2"/>
<evidence type="ECO:0000256" key="2">
    <source>
        <dbReference type="ARBA" id="ARBA00022741"/>
    </source>
</evidence>
<keyword evidence="1" id="KW-0813">Transport</keyword>
<dbReference type="PANTHER" id="PTHR42794:SF1">
    <property type="entry name" value="HEMIN IMPORT ATP-BINDING PROTEIN HMUV"/>
    <property type="match status" value="1"/>
</dbReference>
<dbReference type="Gene3D" id="3.40.50.300">
    <property type="entry name" value="P-loop containing nucleotide triphosphate hydrolases"/>
    <property type="match status" value="1"/>
</dbReference>
<dbReference type="GO" id="GO:0005524">
    <property type="term" value="F:ATP binding"/>
    <property type="evidence" value="ECO:0007669"/>
    <property type="project" value="UniProtKB-KW"/>
</dbReference>
<name>A0A518D506_9BACT</name>
<dbReference type="Proteomes" id="UP000319342">
    <property type="component" value="Chromosome"/>
</dbReference>
<proteinExistence type="predicted"/>
<evidence type="ECO:0000259" key="6">
    <source>
        <dbReference type="PROSITE" id="PS50893"/>
    </source>
</evidence>
<dbReference type="PROSITE" id="PS00211">
    <property type="entry name" value="ABC_TRANSPORTER_1"/>
    <property type="match status" value="1"/>
</dbReference>
<dbReference type="InterPro" id="IPR017871">
    <property type="entry name" value="ABC_transporter-like_CS"/>
</dbReference>
<evidence type="ECO:0000256" key="4">
    <source>
        <dbReference type="ARBA" id="ARBA00022967"/>
    </source>
</evidence>
<dbReference type="PROSITE" id="PS50893">
    <property type="entry name" value="ABC_TRANSPORTER_2"/>
    <property type="match status" value="1"/>
</dbReference>
<dbReference type="SMART" id="SM00382">
    <property type="entry name" value="AAA"/>
    <property type="match status" value="1"/>
</dbReference>
<dbReference type="SUPFAM" id="SSF52540">
    <property type="entry name" value="P-loop containing nucleoside triphosphate hydrolases"/>
    <property type="match status" value="1"/>
</dbReference>
<sequence>MSAADLRASTSGATGLRVRGLDAAYARGPKVLFGVDLVAEPGLVTALLGPNGSGKSTLLKALVGLVPSTGAIELDGERFGALGLRERARRLAYVPQRTQLAARLTVRAVVELGRFAHRDPFARSSAGDDEAVAGALDEAGVAELAERRFTELSGGEQQRVLLARALATGAETLLLDEPTSSQDVRHVLELHGTLRRLADRGRTVLVVLHDLAEVRRHADRAVLLDGGRVHAAGTADEIVRDDRIGAVYGVQLIEGAGLGYRLREQEDAR</sequence>
<dbReference type="Pfam" id="PF00005">
    <property type="entry name" value="ABC_tran"/>
    <property type="match status" value="1"/>
</dbReference>
<feature type="domain" description="ABC transporter" evidence="6">
    <location>
        <begin position="16"/>
        <end position="251"/>
    </location>
</feature>
<keyword evidence="8" id="KW-1185">Reference proteome</keyword>
<gene>
    <name evidence="7" type="primary">fhuC</name>
    <name evidence="7" type="ORF">Pla163_36950</name>
</gene>
<evidence type="ECO:0000313" key="7">
    <source>
        <dbReference type="EMBL" id="QDU86544.1"/>
    </source>
</evidence>
<dbReference type="RefSeq" id="WP_145191983.1">
    <property type="nucleotide sequence ID" value="NZ_CP036290.1"/>
</dbReference>
<comment type="function">
    <text evidence="5">Part of the ABC transporter complex HmuTUV involved in hemin import. Responsible for energy coupling to the transport system.</text>
</comment>
<dbReference type="GO" id="GO:0016887">
    <property type="term" value="F:ATP hydrolysis activity"/>
    <property type="evidence" value="ECO:0007669"/>
    <property type="project" value="InterPro"/>
</dbReference>
<accession>A0A518D506</accession>
<reference evidence="7 8" key="1">
    <citation type="submission" date="2019-02" db="EMBL/GenBank/DDBJ databases">
        <title>Deep-cultivation of Planctomycetes and their phenomic and genomic characterization uncovers novel biology.</title>
        <authorList>
            <person name="Wiegand S."/>
            <person name="Jogler M."/>
            <person name="Boedeker C."/>
            <person name="Pinto D."/>
            <person name="Vollmers J."/>
            <person name="Rivas-Marin E."/>
            <person name="Kohn T."/>
            <person name="Peeters S.H."/>
            <person name="Heuer A."/>
            <person name="Rast P."/>
            <person name="Oberbeckmann S."/>
            <person name="Bunk B."/>
            <person name="Jeske O."/>
            <person name="Meyerdierks A."/>
            <person name="Storesund J.E."/>
            <person name="Kallscheuer N."/>
            <person name="Luecker S."/>
            <person name="Lage O.M."/>
            <person name="Pohl T."/>
            <person name="Merkel B.J."/>
            <person name="Hornburger P."/>
            <person name="Mueller R.-W."/>
            <person name="Bruemmer F."/>
            <person name="Labrenz M."/>
            <person name="Spormann A.M."/>
            <person name="Op den Camp H."/>
            <person name="Overmann J."/>
            <person name="Amann R."/>
            <person name="Jetten M.S.M."/>
            <person name="Mascher T."/>
            <person name="Medema M.H."/>
            <person name="Devos D.P."/>
            <person name="Kaster A.-K."/>
            <person name="Ovreas L."/>
            <person name="Rohde M."/>
            <person name="Galperin M.Y."/>
            <person name="Jogler C."/>
        </authorList>
    </citation>
    <scope>NUCLEOTIDE SEQUENCE [LARGE SCALE GENOMIC DNA]</scope>
    <source>
        <strain evidence="7 8">Pla163</strain>
    </source>
</reference>
<evidence type="ECO:0000256" key="3">
    <source>
        <dbReference type="ARBA" id="ARBA00022840"/>
    </source>
</evidence>
<keyword evidence="4" id="KW-1278">Translocase</keyword>
<evidence type="ECO:0000256" key="5">
    <source>
        <dbReference type="ARBA" id="ARBA00037066"/>
    </source>
</evidence>
<dbReference type="PANTHER" id="PTHR42794">
    <property type="entry name" value="HEMIN IMPORT ATP-BINDING PROTEIN HMUV"/>
    <property type="match status" value="1"/>
</dbReference>
<evidence type="ECO:0000313" key="8">
    <source>
        <dbReference type="Proteomes" id="UP000319342"/>
    </source>
</evidence>
<dbReference type="InterPro" id="IPR027417">
    <property type="entry name" value="P-loop_NTPase"/>
</dbReference>
<keyword evidence="3 7" id="KW-0067">ATP-binding</keyword>
<evidence type="ECO:0000256" key="1">
    <source>
        <dbReference type="ARBA" id="ARBA00022448"/>
    </source>
</evidence>
<dbReference type="AlphaFoldDB" id="A0A518D506"/>
<dbReference type="InterPro" id="IPR003439">
    <property type="entry name" value="ABC_transporter-like_ATP-bd"/>
</dbReference>
<protein>
    <submittedName>
        <fullName evidence="7">Iron(3+)-hydroxamate import ATP-binding protein FhuC</fullName>
    </submittedName>
</protein>
<organism evidence="7 8">
    <name type="scientific">Rohdeia mirabilis</name>
    <dbReference type="NCBI Taxonomy" id="2528008"/>
    <lineage>
        <taxon>Bacteria</taxon>
        <taxon>Pseudomonadati</taxon>
        <taxon>Planctomycetota</taxon>
        <taxon>Planctomycetia</taxon>
        <taxon>Planctomycetia incertae sedis</taxon>
        <taxon>Rohdeia</taxon>
    </lineage>
</organism>